<dbReference type="Proteomes" id="UP000708148">
    <property type="component" value="Unassembled WGS sequence"/>
</dbReference>
<evidence type="ECO:0000313" key="5">
    <source>
        <dbReference type="Proteomes" id="UP000708148"/>
    </source>
</evidence>
<sequence length="1179" mass="132025">MPAAGGAPRDSEWRSERGAADTKGGEDESEEADTLLGHPGSTQTALDAVSPLSTTHRDPSFHPGNSAGGFLSSCRFKDRCVRATEKEVTRLTVSPDFQDWLRWKMYKAGRGARWGVAGFAVMFFIATIAALERNAKLQLVEEKMLLAGGERQPPTAAGQVMVAAYCKEHVADLENLQAKMKKEISELTTKAEGMGVDEKDAHLQKERKEWEQEKSRWKKEMGAKGSAARAAQDQTEADKKRIQNMQENLDKDRIAWDKQQALKDEEMLKAMKQIQTDREQLFAAQKKFASEKDTWKRTPEARSAALQAAGEQLARHSLTFTQQSLEKTDVNGMDMQAVQQLREELSILREEAIKYKTRESELWADEKRLVDEQRLAVKEGAQECQAIERQDGAARSAENPYNKVPGLWLLCCMVFALVAQVFFSRQRKDKELKFAEARIAELQKELRTRVLHLPEHFADPPRSEDEVDFANEDAMRQNRDRNNRLKVRVEAMEELMQETSELEEFTRDLDHVRRRNREPKMIAAEEDKLKESAMLVPAKQRQAELEALALEEKAFDLGKAERRCLDLKARCKELQELAESVPELEAQVAKLEEIAAERSEVLYEVEQRALKVTQLEAEIREKEQVADRLPAVEREMKLVLQQAAQVQTLEEEADELEIIASTWGAVKARNIELKQKVAEVAVLEEECRDLVNAAMVLDTLREKSELLREQVEEARALEQSNRERAQALREAENEVERLEKEAQDHPKALMECDGLQMAVSDINTLEQESENLKKLGKGLDAKREEHVKLKAEVERKQAAHSGFEKAKKGLEDEIAKLGAESGDLSGLRKIHSDLKTSAEEVLVLKEASKKLVNVPDDWEHAWKEHKTLKEQGKEAGELRGQNAKLADQLEAVDKGSASLRGVADRLEAAMQEHGSLNAKANEVRELEEECDRLRQVAESLSEAQEKKAALAKQVEAAEAAAEESRLLAAELKSEEEDAARLNTLVDQLPSARQKHRELQDKAKELHALVVESNKLEATARSLESAQGRGQVRDVKASAFAWDRVGQAHARPSQDPETFSDAGDSIAESAESYERKRVQVKYKSESPVDNLAQPKQGWQHKEGPASATIECAGSQVPQQPQGEAQNGGFRLASARGSPTIGAYRRQSSNDFSFLDPFVLYLASGLNGDSEGAAAATADGC</sequence>
<name>A0A8S1J6P3_9CHLO</name>
<evidence type="ECO:0000313" key="4">
    <source>
        <dbReference type="EMBL" id="CAD7702922.1"/>
    </source>
</evidence>
<feature type="coiled-coil region" evidence="1">
    <location>
        <begin position="475"/>
        <end position="515"/>
    </location>
</feature>
<gene>
    <name evidence="4" type="ORF">OSTQU699_LOCUS8279</name>
</gene>
<evidence type="ECO:0000256" key="2">
    <source>
        <dbReference type="SAM" id="MobiDB-lite"/>
    </source>
</evidence>
<dbReference type="EMBL" id="CAJHUC010002002">
    <property type="protein sequence ID" value="CAD7702922.1"/>
    <property type="molecule type" value="Genomic_DNA"/>
</dbReference>
<feature type="region of interest" description="Disordered" evidence="2">
    <location>
        <begin position="1"/>
        <end position="64"/>
    </location>
</feature>
<keyword evidence="1" id="KW-0175">Coiled coil</keyword>
<organism evidence="4 5">
    <name type="scientific">Ostreobium quekettii</name>
    <dbReference type="NCBI Taxonomy" id="121088"/>
    <lineage>
        <taxon>Eukaryota</taxon>
        <taxon>Viridiplantae</taxon>
        <taxon>Chlorophyta</taxon>
        <taxon>core chlorophytes</taxon>
        <taxon>Ulvophyceae</taxon>
        <taxon>TCBD clade</taxon>
        <taxon>Bryopsidales</taxon>
        <taxon>Ostreobineae</taxon>
        <taxon>Ostreobiaceae</taxon>
        <taxon>Ostreobium</taxon>
    </lineage>
</organism>
<feature type="region of interest" description="Disordered" evidence="2">
    <location>
        <begin position="1079"/>
        <end position="1098"/>
    </location>
</feature>
<comment type="caution">
    <text evidence="4">The sequence shown here is derived from an EMBL/GenBank/DDBJ whole genome shotgun (WGS) entry which is preliminary data.</text>
</comment>
<reference evidence="4" key="1">
    <citation type="submission" date="2020-12" db="EMBL/GenBank/DDBJ databases">
        <authorList>
            <person name="Iha C."/>
        </authorList>
    </citation>
    <scope>NUCLEOTIDE SEQUENCE</scope>
</reference>
<protein>
    <submittedName>
        <fullName evidence="4">Uncharacterized protein</fullName>
    </submittedName>
</protein>
<keyword evidence="3" id="KW-0472">Membrane</keyword>
<feature type="coiled-coil region" evidence="1">
    <location>
        <begin position="906"/>
        <end position="1008"/>
    </location>
</feature>
<feature type="transmembrane region" description="Helical" evidence="3">
    <location>
        <begin position="111"/>
        <end position="131"/>
    </location>
</feature>
<feature type="compositionally biased region" description="Basic and acidic residues" evidence="2">
    <location>
        <begin position="9"/>
        <end position="26"/>
    </location>
</feature>
<feature type="compositionally biased region" description="Basic and acidic residues" evidence="2">
    <location>
        <begin position="207"/>
        <end position="222"/>
    </location>
</feature>
<feature type="coiled-coil region" evidence="1">
    <location>
        <begin position="557"/>
        <end position="799"/>
    </location>
</feature>
<evidence type="ECO:0000256" key="3">
    <source>
        <dbReference type="SAM" id="Phobius"/>
    </source>
</evidence>
<keyword evidence="3" id="KW-0812">Transmembrane</keyword>
<keyword evidence="5" id="KW-1185">Reference proteome</keyword>
<evidence type="ECO:0000256" key="1">
    <source>
        <dbReference type="SAM" id="Coils"/>
    </source>
</evidence>
<feature type="region of interest" description="Disordered" evidence="2">
    <location>
        <begin position="207"/>
        <end position="238"/>
    </location>
</feature>
<dbReference type="AlphaFoldDB" id="A0A8S1J6P3"/>
<accession>A0A8S1J6P3</accession>
<proteinExistence type="predicted"/>
<keyword evidence="3" id="KW-1133">Transmembrane helix</keyword>